<name>A0A1M7ZWA2_9FLAO</name>
<accession>A0A1M7ZWA2</accession>
<proteinExistence type="predicted"/>
<dbReference type="Proteomes" id="UP000184611">
    <property type="component" value="Unassembled WGS sequence"/>
</dbReference>
<protein>
    <submittedName>
        <fullName evidence="1">Uncharacterized protein</fullName>
    </submittedName>
</protein>
<evidence type="ECO:0000313" key="2">
    <source>
        <dbReference type="Proteomes" id="UP000184611"/>
    </source>
</evidence>
<reference evidence="2" key="1">
    <citation type="submission" date="2016-12" db="EMBL/GenBank/DDBJ databases">
        <authorList>
            <person name="Varghese N."/>
            <person name="Submissions S."/>
        </authorList>
    </citation>
    <scope>NUCLEOTIDE SEQUENCE [LARGE SCALE GENOMIC DNA]</scope>
    <source>
        <strain evidence="2">DSM 18830</strain>
    </source>
</reference>
<keyword evidence="2" id="KW-1185">Reference proteome</keyword>
<evidence type="ECO:0000313" key="1">
    <source>
        <dbReference type="EMBL" id="SHO73148.1"/>
    </source>
</evidence>
<dbReference type="EMBL" id="FRYK01000002">
    <property type="protein sequence ID" value="SHO73148.1"/>
    <property type="molecule type" value="Genomic_DNA"/>
</dbReference>
<organism evidence="1 2">
    <name type="scientific">Flavobacterium cucumis</name>
    <dbReference type="NCBI Taxonomy" id="416016"/>
    <lineage>
        <taxon>Bacteria</taxon>
        <taxon>Pseudomonadati</taxon>
        <taxon>Bacteroidota</taxon>
        <taxon>Flavobacteriia</taxon>
        <taxon>Flavobacteriales</taxon>
        <taxon>Flavobacteriaceae</taxon>
        <taxon>Flavobacterium</taxon>
    </lineage>
</organism>
<dbReference type="AlphaFoldDB" id="A0A1M7ZWA2"/>
<gene>
    <name evidence="1" type="ORF">SAMN05443547_1499</name>
</gene>
<sequence>MRLLLLENALVILKTGSVDKELLINNKKNKYLTIFDKKLDEIFSFYSTFPFLFEFFN</sequence>